<evidence type="ECO:0000259" key="4">
    <source>
        <dbReference type="PROSITE" id="PS50011"/>
    </source>
</evidence>
<dbReference type="Proteomes" id="UP001456524">
    <property type="component" value="Unassembled WGS sequence"/>
</dbReference>
<evidence type="ECO:0000313" key="5">
    <source>
        <dbReference type="EMBL" id="KAK8164450.1"/>
    </source>
</evidence>
<dbReference type="InterPro" id="IPR011009">
    <property type="entry name" value="Kinase-like_dom_sf"/>
</dbReference>
<sequence>ILFEYCEMGTLQEFMTREYGYNFQVSNAPPEDMKRTFSVQILSALLFLHEPGPDANRGPIVHRDIKPSNILLGEGNDSSGWPRVKLCDFGGAL</sequence>
<dbReference type="SUPFAM" id="SSF56112">
    <property type="entry name" value="Protein kinase-like (PK-like)"/>
    <property type="match status" value="1"/>
</dbReference>
<organism evidence="5 6">
    <name type="scientific">Phyllosticta citrichinensis</name>
    <dbReference type="NCBI Taxonomy" id="1130410"/>
    <lineage>
        <taxon>Eukaryota</taxon>
        <taxon>Fungi</taxon>
        <taxon>Dikarya</taxon>
        <taxon>Ascomycota</taxon>
        <taxon>Pezizomycotina</taxon>
        <taxon>Dothideomycetes</taxon>
        <taxon>Dothideomycetes incertae sedis</taxon>
        <taxon>Botryosphaeriales</taxon>
        <taxon>Phyllostictaceae</taxon>
        <taxon>Phyllosticta</taxon>
    </lineage>
</organism>
<evidence type="ECO:0000256" key="3">
    <source>
        <dbReference type="ARBA" id="ARBA00030237"/>
    </source>
</evidence>
<dbReference type="Gene3D" id="1.10.510.10">
    <property type="entry name" value="Transferase(Phosphotransferase) domain 1"/>
    <property type="match status" value="1"/>
</dbReference>
<feature type="domain" description="Protein kinase" evidence="4">
    <location>
        <begin position="1"/>
        <end position="93"/>
    </location>
</feature>
<comment type="subcellular location">
    <subcellularLocation>
        <location evidence="1">Preautophagosomal structure membrane</location>
        <topology evidence="1">Peripheral membrane protein</topology>
    </subcellularLocation>
</comment>
<dbReference type="PROSITE" id="PS00108">
    <property type="entry name" value="PROTEIN_KINASE_ST"/>
    <property type="match status" value="1"/>
</dbReference>
<dbReference type="EMBL" id="JBBWUH010000006">
    <property type="protein sequence ID" value="KAK8164450.1"/>
    <property type="molecule type" value="Genomic_DNA"/>
</dbReference>
<evidence type="ECO:0000256" key="2">
    <source>
        <dbReference type="ARBA" id="ARBA00023006"/>
    </source>
</evidence>
<comment type="caution">
    <text evidence="5">The sequence shown here is derived from an EMBL/GenBank/DDBJ whole genome shotgun (WGS) entry which is preliminary data.</text>
</comment>
<feature type="non-terminal residue" evidence="5">
    <location>
        <position position="93"/>
    </location>
</feature>
<name>A0ABR1XS03_9PEZI</name>
<accession>A0ABR1XS03</accession>
<dbReference type="PROSITE" id="PS50011">
    <property type="entry name" value="PROTEIN_KINASE_DOM"/>
    <property type="match status" value="1"/>
</dbReference>
<dbReference type="PANTHER" id="PTHR24348">
    <property type="entry name" value="SERINE/THREONINE-PROTEIN KINASE UNC-51-RELATED"/>
    <property type="match status" value="1"/>
</dbReference>
<dbReference type="InterPro" id="IPR000719">
    <property type="entry name" value="Prot_kinase_dom"/>
</dbReference>
<keyword evidence="2" id="KW-0072">Autophagy</keyword>
<evidence type="ECO:0000313" key="6">
    <source>
        <dbReference type="Proteomes" id="UP001456524"/>
    </source>
</evidence>
<feature type="non-terminal residue" evidence="5">
    <location>
        <position position="1"/>
    </location>
</feature>
<protein>
    <recommendedName>
        <fullName evidence="3">Autophagy-related protein 1</fullName>
    </recommendedName>
</protein>
<reference evidence="5 6" key="1">
    <citation type="journal article" date="2022" name="G3 (Bethesda)">
        <title>Enemy or ally: a genomic approach to elucidate the lifestyle of Phyllosticta citrichinaensis.</title>
        <authorList>
            <person name="Buijs V.A."/>
            <person name="Groenewald J.Z."/>
            <person name="Haridas S."/>
            <person name="LaButti K.M."/>
            <person name="Lipzen A."/>
            <person name="Martin F.M."/>
            <person name="Barry K."/>
            <person name="Grigoriev I.V."/>
            <person name="Crous P.W."/>
            <person name="Seidl M.F."/>
        </authorList>
    </citation>
    <scope>NUCLEOTIDE SEQUENCE [LARGE SCALE GENOMIC DNA]</scope>
    <source>
        <strain evidence="5 6">CBS 129764</strain>
    </source>
</reference>
<keyword evidence="6" id="KW-1185">Reference proteome</keyword>
<evidence type="ECO:0000256" key="1">
    <source>
        <dbReference type="ARBA" id="ARBA00004623"/>
    </source>
</evidence>
<dbReference type="InterPro" id="IPR008271">
    <property type="entry name" value="Ser/Thr_kinase_AS"/>
</dbReference>
<dbReference type="InterPro" id="IPR045269">
    <property type="entry name" value="Atg1-like"/>
</dbReference>
<dbReference type="Pfam" id="PF00069">
    <property type="entry name" value="Pkinase"/>
    <property type="match status" value="1"/>
</dbReference>
<gene>
    <name evidence="5" type="ORF">IWX90DRAFT_365142</name>
</gene>
<proteinExistence type="predicted"/>